<dbReference type="AlphaFoldDB" id="A0A8S1DN98"/>
<dbReference type="Gene3D" id="3.10.100.10">
    <property type="entry name" value="Mannose-Binding Protein A, subunit A"/>
    <property type="match status" value="1"/>
</dbReference>
<sequence length="294" mass="33758">MRNRTSKKTSKHDRVTPTFPLINTDGETGSSSDLLPTETTAITVAEGSVQNATSCRRQYYVSNVAMYWEENYYQCCALGMEALNLEDAFEQEGLTNLTVGIKSEYYSENLGDFWLSATDLGCPSDYHWCSLNRDFVHPEIRWKDGHPKAGPNCVYLEVRNESMLLATADCNEEKMFLCDVRKNATFRRGMQGECADIWNITIALPSAPRNMFVGETEFINRTHEVWCRSRVVVPDSIYRTTAKRYLCDKSFVYVYTAKVGVWYRTGDPDVFTYFISLMNTTNFTSFDYYVCEKP</sequence>
<evidence type="ECO:0000256" key="1">
    <source>
        <dbReference type="SAM" id="MobiDB-lite"/>
    </source>
</evidence>
<dbReference type="InterPro" id="IPR016187">
    <property type="entry name" value="CTDL_fold"/>
</dbReference>
<dbReference type="Proteomes" id="UP000494165">
    <property type="component" value="Unassembled WGS sequence"/>
</dbReference>
<comment type="caution">
    <text evidence="3">The sequence shown here is derived from an EMBL/GenBank/DDBJ whole genome shotgun (WGS) entry which is preliminary data.</text>
</comment>
<dbReference type="PROSITE" id="PS50041">
    <property type="entry name" value="C_TYPE_LECTIN_2"/>
    <property type="match status" value="1"/>
</dbReference>
<feature type="compositionally biased region" description="Polar residues" evidence="1">
    <location>
        <begin position="25"/>
        <end position="34"/>
    </location>
</feature>
<reference evidence="3 4" key="1">
    <citation type="submission" date="2020-04" db="EMBL/GenBank/DDBJ databases">
        <authorList>
            <person name="Alioto T."/>
            <person name="Alioto T."/>
            <person name="Gomez Garrido J."/>
        </authorList>
    </citation>
    <scope>NUCLEOTIDE SEQUENCE [LARGE SCALE GENOMIC DNA]</scope>
</reference>
<feature type="region of interest" description="Disordered" evidence="1">
    <location>
        <begin position="1"/>
        <end position="34"/>
    </location>
</feature>
<dbReference type="InterPro" id="IPR001304">
    <property type="entry name" value="C-type_lectin-like"/>
</dbReference>
<organism evidence="3 4">
    <name type="scientific">Cloeon dipterum</name>
    <dbReference type="NCBI Taxonomy" id="197152"/>
    <lineage>
        <taxon>Eukaryota</taxon>
        <taxon>Metazoa</taxon>
        <taxon>Ecdysozoa</taxon>
        <taxon>Arthropoda</taxon>
        <taxon>Hexapoda</taxon>
        <taxon>Insecta</taxon>
        <taxon>Pterygota</taxon>
        <taxon>Palaeoptera</taxon>
        <taxon>Ephemeroptera</taxon>
        <taxon>Pisciforma</taxon>
        <taxon>Baetidae</taxon>
        <taxon>Cloeon</taxon>
    </lineage>
</organism>
<evidence type="ECO:0000259" key="2">
    <source>
        <dbReference type="PROSITE" id="PS50041"/>
    </source>
</evidence>
<accession>A0A8S1DN98</accession>
<dbReference type="SUPFAM" id="SSF56436">
    <property type="entry name" value="C-type lectin-like"/>
    <property type="match status" value="1"/>
</dbReference>
<gene>
    <name evidence="3" type="ORF">CLODIP_2_CD13677</name>
</gene>
<protein>
    <recommendedName>
        <fullName evidence="2">C-type lectin domain-containing protein</fullName>
    </recommendedName>
</protein>
<feature type="domain" description="C-type lectin" evidence="2">
    <location>
        <begin position="59"/>
        <end position="179"/>
    </location>
</feature>
<dbReference type="EMBL" id="CADEPI010000330">
    <property type="protein sequence ID" value="CAB3383919.1"/>
    <property type="molecule type" value="Genomic_DNA"/>
</dbReference>
<keyword evidence="4" id="KW-1185">Reference proteome</keyword>
<feature type="compositionally biased region" description="Basic residues" evidence="1">
    <location>
        <begin position="1"/>
        <end position="11"/>
    </location>
</feature>
<evidence type="ECO:0000313" key="3">
    <source>
        <dbReference type="EMBL" id="CAB3383919.1"/>
    </source>
</evidence>
<dbReference type="CDD" id="cd00037">
    <property type="entry name" value="CLECT"/>
    <property type="match status" value="1"/>
</dbReference>
<name>A0A8S1DN98_9INSE</name>
<dbReference type="InterPro" id="IPR016186">
    <property type="entry name" value="C-type_lectin-like/link_sf"/>
</dbReference>
<proteinExistence type="predicted"/>
<evidence type="ECO:0000313" key="4">
    <source>
        <dbReference type="Proteomes" id="UP000494165"/>
    </source>
</evidence>